<keyword evidence="1" id="KW-0560">Oxidoreductase</keyword>
<dbReference type="InterPro" id="IPR016161">
    <property type="entry name" value="Ald_DH/histidinol_DH"/>
</dbReference>
<dbReference type="EMBL" id="RBDX01000076">
    <property type="protein sequence ID" value="RKN02891.1"/>
    <property type="molecule type" value="Genomic_DNA"/>
</dbReference>
<dbReference type="Proteomes" id="UP000268652">
    <property type="component" value="Unassembled WGS sequence"/>
</dbReference>
<evidence type="ECO:0000313" key="3">
    <source>
        <dbReference type="EMBL" id="RKN02891.1"/>
    </source>
</evidence>
<dbReference type="Proteomes" id="UP000275024">
    <property type="component" value="Unassembled WGS sequence"/>
</dbReference>
<dbReference type="PANTHER" id="PTHR11699">
    <property type="entry name" value="ALDEHYDE DEHYDROGENASE-RELATED"/>
    <property type="match status" value="1"/>
</dbReference>
<dbReference type="EMBL" id="RBDY01000072">
    <property type="protein sequence ID" value="RKN12386.1"/>
    <property type="molecule type" value="Genomic_DNA"/>
</dbReference>
<feature type="domain" description="Aldehyde dehydrogenase" evidence="2">
    <location>
        <begin position="25"/>
        <end position="175"/>
    </location>
</feature>
<dbReference type="OrthoDB" id="188583at2"/>
<dbReference type="Gene3D" id="3.40.605.10">
    <property type="entry name" value="Aldehyde Dehydrogenase, Chain A, domain 1"/>
    <property type="match status" value="1"/>
</dbReference>
<evidence type="ECO:0000313" key="6">
    <source>
        <dbReference type="Proteomes" id="UP000275024"/>
    </source>
</evidence>
<sequence>MPETSQRLRVWKTYKLFIGGAFPRSESGRVYPVTDPTGAHLANAPRASRKDARDAAAAARKAFGRWSGATAYNRGQILYRIAELLQGRHQQFTDEIAHTEGVTAAQAATQVEAAVDRWIWYAGWADKIHQVLGNPNPVAGPYFNLSTPEPTGTVAILAPQHSSLLGLVSVLAPAIT</sequence>
<dbReference type="InterPro" id="IPR015590">
    <property type="entry name" value="Aldehyde_DH_dom"/>
</dbReference>
<organism evidence="3 6">
    <name type="scientific">Streptomyces radicis</name>
    <dbReference type="NCBI Taxonomy" id="1750517"/>
    <lineage>
        <taxon>Bacteria</taxon>
        <taxon>Bacillati</taxon>
        <taxon>Actinomycetota</taxon>
        <taxon>Actinomycetes</taxon>
        <taxon>Kitasatosporales</taxon>
        <taxon>Streptomycetaceae</taxon>
        <taxon>Streptomyces</taxon>
    </lineage>
</organism>
<evidence type="ECO:0000259" key="2">
    <source>
        <dbReference type="Pfam" id="PF00171"/>
    </source>
</evidence>
<dbReference type="GO" id="GO:0016491">
    <property type="term" value="F:oxidoreductase activity"/>
    <property type="evidence" value="ECO:0007669"/>
    <property type="project" value="UniProtKB-KW"/>
</dbReference>
<evidence type="ECO:0000313" key="5">
    <source>
        <dbReference type="Proteomes" id="UP000268652"/>
    </source>
</evidence>
<dbReference type="SUPFAM" id="SSF53720">
    <property type="entry name" value="ALDH-like"/>
    <property type="match status" value="1"/>
</dbReference>
<protein>
    <submittedName>
        <fullName evidence="3">Aldehyde dehydrogenase family protein</fullName>
    </submittedName>
</protein>
<dbReference type="Pfam" id="PF00171">
    <property type="entry name" value="Aldedh"/>
    <property type="match status" value="1"/>
</dbReference>
<feature type="non-terminal residue" evidence="3">
    <location>
        <position position="176"/>
    </location>
</feature>
<comment type="caution">
    <text evidence="3">The sequence shown here is derived from an EMBL/GenBank/DDBJ whole genome shotgun (WGS) entry which is preliminary data.</text>
</comment>
<reference evidence="5 6" key="1">
    <citation type="submission" date="2018-09" db="EMBL/GenBank/DDBJ databases">
        <title>Streptomyces sp. nov. DS1-2, an endophytic actinomycete isolated from roots of Dendrobium scabrilingue.</title>
        <authorList>
            <person name="Kuncharoen N."/>
            <person name="Kudo T."/>
            <person name="Ohkuma M."/>
            <person name="Yuki M."/>
            <person name="Tanasupawat S."/>
        </authorList>
    </citation>
    <scope>NUCLEOTIDE SEQUENCE [LARGE SCALE GENOMIC DNA]</scope>
    <source>
        <strain evidence="3 6">AZ1-7</strain>
        <strain evidence="4 5">DS1-2</strain>
    </source>
</reference>
<name>A0A3A9VP59_9ACTN</name>
<accession>A0A3A9VP59</accession>
<evidence type="ECO:0000313" key="4">
    <source>
        <dbReference type="EMBL" id="RKN12386.1"/>
    </source>
</evidence>
<evidence type="ECO:0000256" key="1">
    <source>
        <dbReference type="ARBA" id="ARBA00023002"/>
    </source>
</evidence>
<gene>
    <name evidence="4" type="ORF">D7318_32270</name>
    <name evidence="3" type="ORF">D7319_32430</name>
</gene>
<dbReference type="RefSeq" id="WP_120700796.1">
    <property type="nucleotide sequence ID" value="NZ_RBDX01000076.1"/>
</dbReference>
<dbReference type="InterPro" id="IPR016162">
    <property type="entry name" value="Ald_DH_N"/>
</dbReference>
<proteinExistence type="predicted"/>
<dbReference type="AlphaFoldDB" id="A0A3A9VP59"/>
<keyword evidence="5" id="KW-1185">Reference proteome</keyword>